<evidence type="ECO:0000256" key="1">
    <source>
        <dbReference type="ARBA" id="ARBA00000900"/>
    </source>
</evidence>
<evidence type="ECO:0000256" key="11">
    <source>
        <dbReference type="ARBA" id="ARBA00022989"/>
    </source>
</evidence>
<evidence type="ECO:0000256" key="14">
    <source>
        <dbReference type="PROSITE-ProRule" id="PRU00175"/>
    </source>
</evidence>
<dbReference type="EC" id="2.3.2.27" evidence="3"/>
<keyword evidence="13 15" id="KW-0472">Membrane</keyword>
<dbReference type="EMBL" id="JAUCMX010000017">
    <property type="protein sequence ID" value="KAK3519412.1"/>
    <property type="molecule type" value="Genomic_DNA"/>
</dbReference>
<evidence type="ECO:0000256" key="4">
    <source>
        <dbReference type="ARBA" id="ARBA00022679"/>
    </source>
</evidence>
<evidence type="ECO:0000313" key="18">
    <source>
        <dbReference type="Proteomes" id="UP001274896"/>
    </source>
</evidence>
<dbReference type="GO" id="GO:0005741">
    <property type="term" value="C:mitochondrial outer membrane"/>
    <property type="evidence" value="ECO:0007669"/>
    <property type="project" value="UniProtKB-SubCell"/>
</dbReference>
<evidence type="ECO:0000256" key="2">
    <source>
        <dbReference type="ARBA" id="ARBA00004374"/>
    </source>
</evidence>
<dbReference type="PANTHER" id="PTHR12183">
    <property type="entry name" value="MITOCHONDRIAL UBIQUITIN LIGASE ACTIVATOR OF NFKB 1"/>
    <property type="match status" value="1"/>
</dbReference>
<evidence type="ECO:0000256" key="5">
    <source>
        <dbReference type="ARBA" id="ARBA00022692"/>
    </source>
</evidence>
<comment type="subcellular location">
    <subcellularLocation>
        <location evidence="2">Mitochondrion outer membrane</location>
        <topology evidence="2">Multi-pass membrane protein</topology>
    </subcellularLocation>
</comment>
<feature type="domain" description="RING-type" evidence="16">
    <location>
        <begin position="365"/>
        <end position="403"/>
    </location>
</feature>
<dbReference type="InterPro" id="IPR013083">
    <property type="entry name" value="Znf_RING/FYVE/PHD"/>
</dbReference>
<comment type="catalytic activity">
    <reaction evidence="1">
        <text>S-ubiquitinyl-[E2 ubiquitin-conjugating enzyme]-L-cysteine + [acceptor protein]-L-lysine = [E2 ubiquitin-conjugating enzyme]-L-cysteine + N(6)-ubiquitinyl-[acceptor protein]-L-lysine.</text>
        <dbReference type="EC" id="2.3.2.27"/>
    </reaction>
</comment>
<keyword evidence="12" id="KW-0496">Mitochondrion</keyword>
<dbReference type="Gene3D" id="3.30.40.10">
    <property type="entry name" value="Zinc/RING finger domain, C3HC4 (zinc finger)"/>
    <property type="match status" value="1"/>
</dbReference>
<keyword evidence="10" id="KW-0862">Zinc</keyword>
<comment type="caution">
    <text evidence="17">The sequence shown here is derived from an EMBL/GenBank/DDBJ whole genome shotgun (WGS) entry which is preliminary data.</text>
</comment>
<dbReference type="InterPro" id="IPR051652">
    <property type="entry name" value="MDM2_MDM4_MUL1"/>
</dbReference>
<dbReference type="GO" id="GO:0008270">
    <property type="term" value="F:zinc ion binding"/>
    <property type="evidence" value="ECO:0007669"/>
    <property type="project" value="UniProtKB-KW"/>
</dbReference>
<evidence type="ECO:0000256" key="6">
    <source>
        <dbReference type="ARBA" id="ARBA00022723"/>
    </source>
</evidence>
<organism evidence="17 18">
    <name type="scientific">Hemibagrus guttatus</name>
    <dbReference type="NCBI Taxonomy" id="175788"/>
    <lineage>
        <taxon>Eukaryota</taxon>
        <taxon>Metazoa</taxon>
        <taxon>Chordata</taxon>
        <taxon>Craniata</taxon>
        <taxon>Vertebrata</taxon>
        <taxon>Euteleostomi</taxon>
        <taxon>Actinopterygii</taxon>
        <taxon>Neopterygii</taxon>
        <taxon>Teleostei</taxon>
        <taxon>Ostariophysi</taxon>
        <taxon>Siluriformes</taxon>
        <taxon>Bagridae</taxon>
        <taxon>Hemibagrus</taxon>
    </lineage>
</organism>
<keyword evidence="11 15" id="KW-1133">Transmembrane helix</keyword>
<dbReference type="GO" id="GO:0061630">
    <property type="term" value="F:ubiquitin protein ligase activity"/>
    <property type="evidence" value="ECO:0007669"/>
    <property type="project" value="UniProtKB-EC"/>
</dbReference>
<sequence length="415" mass="46921">MPEPPQLAPFDMEEQRFYPELLPGDRAPYPISKGAPCHPTEETHFGLLNPGSCPFGHEPKLMTIEEKMDSNGKASTGQILLLATSSALTALLYSVYRKKASSAARLQEAKKISLDQDLQSILAEAPGKCIPYAVIEGVVRSVKDILKSQFVDSCQGVIARLTLKEKKMVWNRTTHIWNDYEKIIHQRTNTVPFDLASHDDTITATVRVIRPLDAELYLEKTYENFHPATSSFTSIVGHFLSGERPQGVTEMEEMLRLGASITGVGELVMDGGVVRLQPPKQGLRYFLSSLDYDTLLESHKSSARFWKILTALMGLTAFATVVYVLWRRYTWHKEKKKEREMIEEFEEQRRRRTDGEEEAVQVGACVVCLGHQRSCVFLECGHVCTCWQCYRMLPTPKKCPMCRATIDRAVPLFNS</sequence>
<dbReference type="AlphaFoldDB" id="A0AAE0QF69"/>
<gene>
    <name evidence="17" type="ORF">QTP70_027513</name>
</gene>
<dbReference type="GO" id="GO:0016567">
    <property type="term" value="P:protein ubiquitination"/>
    <property type="evidence" value="ECO:0007669"/>
    <property type="project" value="InterPro"/>
</dbReference>
<evidence type="ECO:0000256" key="12">
    <source>
        <dbReference type="ARBA" id="ARBA00023128"/>
    </source>
</evidence>
<evidence type="ECO:0000256" key="3">
    <source>
        <dbReference type="ARBA" id="ARBA00012483"/>
    </source>
</evidence>
<dbReference type="InterPro" id="IPR022170">
    <property type="entry name" value="MUL1-like"/>
</dbReference>
<feature type="transmembrane region" description="Helical" evidence="15">
    <location>
        <begin position="305"/>
        <end position="326"/>
    </location>
</feature>
<keyword evidence="5 15" id="KW-0812">Transmembrane</keyword>
<keyword evidence="18" id="KW-1185">Reference proteome</keyword>
<keyword evidence="7 14" id="KW-0863">Zinc-finger</keyword>
<evidence type="ECO:0000256" key="13">
    <source>
        <dbReference type="ARBA" id="ARBA00023136"/>
    </source>
</evidence>
<evidence type="ECO:0000256" key="15">
    <source>
        <dbReference type="SAM" id="Phobius"/>
    </source>
</evidence>
<evidence type="ECO:0000256" key="10">
    <source>
        <dbReference type="ARBA" id="ARBA00022833"/>
    </source>
</evidence>
<evidence type="ECO:0000259" key="16">
    <source>
        <dbReference type="PROSITE" id="PS50089"/>
    </source>
</evidence>
<keyword evidence="9" id="KW-1000">Mitochondrion outer membrane</keyword>
<dbReference type="Pfam" id="PF13920">
    <property type="entry name" value="zf-C3HC4_3"/>
    <property type="match status" value="1"/>
</dbReference>
<reference evidence="17" key="1">
    <citation type="submission" date="2023-06" db="EMBL/GenBank/DDBJ databases">
        <title>Male Hemibagrus guttatus genome.</title>
        <authorList>
            <person name="Bian C."/>
        </authorList>
    </citation>
    <scope>NUCLEOTIDE SEQUENCE</scope>
    <source>
        <strain evidence="17">Male_cb2023</strain>
        <tissue evidence="17">Muscle</tissue>
    </source>
</reference>
<dbReference type="PROSITE" id="PS50089">
    <property type="entry name" value="ZF_RING_2"/>
    <property type="match status" value="1"/>
</dbReference>
<dbReference type="SUPFAM" id="SSF57850">
    <property type="entry name" value="RING/U-box"/>
    <property type="match status" value="1"/>
</dbReference>
<name>A0AAE0QF69_9TELE</name>
<proteinExistence type="predicted"/>
<evidence type="ECO:0000256" key="9">
    <source>
        <dbReference type="ARBA" id="ARBA00022787"/>
    </source>
</evidence>
<evidence type="ECO:0000313" key="17">
    <source>
        <dbReference type="EMBL" id="KAK3519412.1"/>
    </source>
</evidence>
<accession>A0AAE0QF69</accession>
<keyword evidence="8" id="KW-0833">Ubl conjugation pathway</keyword>
<keyword evidence="4" id="KW-0808">Transferase</keyword>
<protein>
    <recommendedName>
        <fullName evidence="3">RING-type E3 ubiquitin transferase</fullName>
        <ecNumber evidence="3">2.3.2.27</ecNumber>
    </recommendedName>
</protein>
<evidence type="ECO:0000256" key="8">
    <source>
        <dbReference type="ARBA" id="ARBA00022786"/>
    </source>
</evidence>
<dbReference type="PANTHER" id="PTHR12183:SF4">
    <property type="entry name" value="MITOCHONDRIAL UBIQUITIN LIGASE ACTIVATOR OF NFKB 1"/>
    <property type="match status" value="1"/>
</dbReference>
<keyword evidence="6" id="KW-0479">Metal-binding</keyword>
<evidence type="ECO:0000256" key="7">
    <source>
        <dbReference type="ARBA" id="ARBA00022771"/>
    </source>
</evidence>
<dbReference type="InterPro" id="IPR001841">
    <property type="entry name" value="Znf_RING"/>
</dbReference>
<dbReference type="Pfam" id="PF12483">
    <property type="entry name" value="GIDE"/>
    <property type="match status" value="1"/>
</dbReference>
<dbReference type="Proteomes" id="UP001274896">
    <property type="component" value="Unassembled WGS sequence"/>
</dbReference>